<evidence type="ECO:0000256" key="6">
    <source>
        <dbReference type="ARBA" id="ARBA00022989"/>
    </source>
</evidence>
<keyword evidence="3" id="KW-1003">Cell membrane</keyword>
<keyword evidence="4 9" id="KW-0812">Transmembrane</keyword>
<accession>A0A0F9A4Q6</accession>
<protein>
    <recommendedName>
        <fullName evidence="11">Branched-chain amino acid ABC transporter permease</fullName>
    </recommendedName>
</protein>
<reference evidence="10" key="1">
    <citation type="journal article" date="2015" name="Nature">
        <title>Complex archaea that bridge the gap between prokaryotes and eukaryotes.</title>
        <authorList>
            <person name="Spang A."/>
            <person name="Saw J.H."/>
            <person name="Jorgensen S.L."/>
            <person name="Zaremba-Niedzwiedzka K."/>
            <person name="Martijn J."/>
            <person name="Lind A.E."/>
            <person name="van Eijk R."/>
            <person name="Schleper C."/>
            <person name="Guy L."/>
            <person name="Ettema T.J."/>
        </authorList>
    </citation>
    <scope>NUCLEOTIDE SEQUENCE</scope>
</reference>
<feature type="transmembrane region" description="Helical" evidence="9">
    <location>
        <begin position="145"/>
        <end position="164"/>
    </location>
</feature>
<dbReference type="GO" id="GO:0022857">
    <property type="term" value="F:transmembrane transporter activity"/>
    <property type="evidence" value="ECO:0007669"/>
    <property type="project" value="InterPro"/>
</dbReference>
<keyword evidence="2" id="KW-0813">Transport</keyword>
<dbReference type="EMBL" id="LAZR01059748">
    <property type="protein sequence ID" value="KKK67146.1"/>
    <property type="molecule type" value="Genomic_DNA"/>
</dbReference>
<comment type="similarity">
    <text evidence="8">Belongs to the binding-protein-dependent transport system permease family. LivHM subfamily.</text>
</comment>
<evidence type="ECO:0000256" key="8">
    <source>
        <dbReference type="ARBA" id="ARBA00037998"/>
    </source>
</evidence>
<evidence type="ECO:0000256" key="5">
    <source>
        <dbReference type="ARBA" id="ARBA00022970"/>
    </source>
</evidence>
<dbReference type="CDD" id="cd06582">
    <property type="entry name" value="TM_PBP1_LivH_like"/>
    <property type="match status" value="1"/>
</dbReference>
<comment type="subcellular location">
    <subcellularLocation>
        <location evidence="1">Cell membrane</location>
        <topology evidence="1">Multi-pass membrane protein</topology>
    </subcellularLocation>
</comment>
<evidence type="ECO:0000256" key="3">
    <source>
        <dbReference type="ARBA" id="ARBA00022475"/>
    </source>
</evidence>
<dbReference type="PANTHER" id="PTHR11795:SF450">
    <property type="entry name" value="ABC TRANSPORTER PERMEASE PROTEIN"/>
    <property type="match status" value="1"/>
</dbReference>
<keyword evidence="5" id="KW-0029">Amino-acid transport</keyword>
<feature type="transmembrane region" description="Helical" evidence="9">
    <location>
        <begin position="62"/>
        <end position="82"/>
    </location>
</feature>
<dbReference type="AlphaFoldDB" id="A0A0F9A4Q6"/>
<feature type="transmembrane region" description="Helical" evidence="9">
    <location>
        <begin position="94"/>
        <end position="117"/>
    </location>
</feature>
<feature type="transmembrane region" description="Helical" evidence="9">
    <location>
        <begin position="12"/>
        <end position="32"/>
    </location>
</feature>
<evidence type="ECO:0000256" key="7">
    <source>
        <dbReference type="ARBA" id="ARBA00023136"/>
    </source>
</evidence>
<dbReference type="InterPro" id="IPR052157">
    <property type="entry name" value="BCAA_transport_permease"/>
</dbReference>
<keyword evidence="7 9" id="KW-0472">Membrane</keyword>
<organism evidence="10">
    <name type="scientific">marine sediment metagenome</name>
    <dbReference type="NCBI Taxonomy" id="412755"/>
    <lineage>
        <taxon>unclassified sequences</taxon>
        <taxon>metagenomes</taxon>
        <taxon>ecological metagenomes</taxon>
    </lineage>
</organism>
<evidence type="ECO:0000313" key="10">
    <source>
        <dbReference type="EMBL" id="KKK67146.1"/>
    </source>
</evidence>
<dbReference type="InterPro" id="IPR001851">
    <property type="entry name" value="ABC_transp_permease"/>
</dbReference>
<sequence>MNLGAQLLQYTLSGITIGSLYAMVAIGFNIIYNATGIINFAQGDFVMLGGMTAVYFHNSLHMSLLLSGLVAVVIVTVIGILFERFAISSLKSPSIITLIVVTIAASILFKGGVMFIWGKDVYVLPSFSGDDPIRLLGATIMPQSIWILGFLALIVSALALFFNFKI</sequence>
<keyword evidence="6 9" id="KW-1133">Transmembrane helix</keyword>
<name>A0A0F9A4Q6_9ZZZZ</name>
<gene>
    <name evidence="10" type="ORF">LCGC14_2956990</name>
</gene>
<comment type="caution">
    <text evidence="10">The sequence shown here is derived from an EMBL/GenBank/DDBJ whole genome shotgun (WGS) entry which is preliminary data.</text>
</comment>
<dbReference type="GO" id="GO:0005886">
    <property type="term" value="C:plasma membrane"/>
    <property type="evidence" value="ECO:0007669"/>
    <property type="project" value="UniProtKB-SubCell"/>
</dbReference>
<feature type="transmembrane region" description="Helical" evidence="9">
    <location>
        <begin position="37"/>
        <end position="56"/>
    </location>
</feature>
<dbReference type="GO" id="GO:0006865">
    <property type="term" value="P:amino acid transport"/>
    <property type="evidence" value="ECO:0007669"/>
    <property type="project" value="UniProtKB-KW"/>
</dbReference>
<evidence type="ECO:0000256" key="9">
    <source>
        <dbReference type="SAM" id="Phobius"/>
    </source>
</evidence>
<proteinExistence type="inferred from homology"/>
<evidence type="ECO:0000256" key="2">
    <source>
        <dbReference type="ARBA" id="ARBA00022448"/>
    </source>
</evidence>
<dbReference type="Pfam" id="PF02653">
    <property type="entry name" value="BPD_transp_2"/>
    <property type="match status" value="1"/>
</dbReference>
<evidence type="ECO:0000256" key="1">
    <source>
        <dbReference type="ARBA" id="ARBA00004651"/>
    </source>
</evidence>
<dbReference type="PANTHER" id="PTHR11795">
    <property type="entry name" value="BRANCHED-CHAIN AMINO ACID TRANSPORT SYSTEM PERMEASE PROTEIN LIVH"/>
    <property type="match status" value="1"/>
</dbReference>
<evidence type="ECO:0000256" key="4">
    <source>
        <dbReference type="ARBA" id="ARBA00022692"/>
    </source>
</evidence>
<evidence type="ECO:0008006" key="11">
    <source>
        <dbReference type="Google" id="ProtNLM"/>
    </source>
</evidence>